<dbReference type="EC" id="2.7.13.3" evidence="2"/>
<dbReference type="InterPro" id="IPR004358">
    <property type="entry name" value="Sig_transdc_His_kin-like_C"/>
</dbReference>
<comment type="catalytic activity">
    <reaction evidence="1">
        <text>ATP + protein L-histidine = ADP + protein N-phospho-L-histidine.</text>
        <dbReference type="EC" id="2.7.13.3"/>
    </reaction>
</comment>
<evidence type="ECO:0000313" key="5">
    <source>
        <dbReference type="EMBL" id="SDM41170.1"/>
    </source>
</evidence>
<evidence type="ECO:0000313" key="6">
    <source>
        <dbReference type="Proteomes" id="UP000198510"/>
    </source>
</evidence>
<dbReference type="InterPro" id="IPR036890">
    <property type="entry name" value="HATPase_C_sf"/>
</dbReference>
<organism evidence="5 6">
    <name type="scientific">Catalinimonas alkaloidigena</name>
    <dbReference type="NCBI Taxonomy" id="1075417"/>
    <lineage>
        <taxon>Bacteria</taxon>
        <taxon>Pseudomonadati</taxon>
        <taxon>Bacteroidota</taxon>
        <taxon>Cytophagia</taxon>
        <taxon>Cytophagales</taxon>
        <taxon>Catalimonadaceae</taxon>
        <taxon>Catalinimonas</taxon>
    </lineage>
</organism>
<keyword evidence="5" id="KW-0418">Kinase</keyword>
<dbReference type="PANTHER" id="PTHR43547:SF2">
    <property type="entry name" value="HYBRID SIGNAL TRANSDUCTION HISTIDINE KINASE C"/>
    <property type="match status" value="1"/>
</dbReference>
<dbReference type="SUPFAM" id="SSF55874">
    <property type="entry name" value="ATPase domain of HSP90 chaperone/DNA topoisomerase II/histidine kinase"/>
    <property type="match status" value="1"/>
</dbReference>
<dbReference type="Pfam" id="PF02518">
    <property type="entry name" value="HATPase_c"/>
    <property type="match status" value="1"/>
</dbReference>
<protein>
    <recommendedName>
        <fullName evidence="2">histidine kinase</fullName>
        <ecNumber evidence="2">2.7.13.3</ecNumber>
    </recommendedName>
</protein>
<dbReference type="PRINTS" id="PR00344">
    <property type="entry name" value="BCTRLSENSOR"/>
</dbReference>
<sequence>MLDHPSYETSQRLRYESFANLSSRLSEADRLEVVAQALADHLKYIVNVSVSRFLILCENQTVLIETDLAKGYVVKDVSEPLSFERQVLEMGIPVLMTQSEMHALSIPLPSILSRHPVANMCAFPVIARPNQRLLLTIGTKEPLPYRRADYRFFQLIGQFLLNKVSEIMLRQRLESIVQRRTQALEQSNNELNTLFYRLSHNFRSPLTSLLGLFRLISDTLTTPGHAELLQKCKDVVYGMDGMLNKLNILSSLDMLLHHMEFIHFERVEQTLRQHFGKELEQRAVQLEFTVTAAEPLIFYPPPLEIILNHTVENAISFFKAAQENKRIRVTIAQKGDALVLTIADNGPGIRADHLPYVFDPYFQGDKKERSDGLGLYIVKKLVEVLHGQVEIDSQLGEGTTVEVSLPLPSGHAGLA</sequence>
<reference evidence="5 6" key="1">
    <citation type="submission" date="2016-10" db="EMBL/GenBank/DDBJ databases">
        <authorList>
            <person name="de Groot N.N."/>
        </authorList>
    </citation>
    <scope>NUCLEOTIDE SEQUENCE [LARGE SCALE GENOMIC DNA]</scope>
    <source>
        <strain evidence="5 6">DSM 25186</strain>
    </source>
</reference>
<dbReference type="SMART" id="SM00387">
    <property type="entry name" value="HATPase_c"/>
    <property type="match status" value="1"/>
</dbReference>
<dbReference type="EMBL" id="FNFO01000013">
    <property type="protein sequence ID" value="SDM41170.1"/>
    <property type="molecule type" value="Genomic_DNA"/>
</dbReference>
<name>A0A1G9T0K5_9BACT</name>
<keyword evidence="3" id="KW-0597">Phosphoprotein</keyword>
<dbReference type="InterPro" id="IPR036097">
    <property type="entry name" value="HisK_dim/P_sf"/>
</dbReference>
<dbReference type="PANTHER" id="PTHR43547">
    <property type="entry name" value="TWO-COMPONENT HISTIDINE KINASE"/>
    <property type="match status" value="1"/>
</dbReference>
<dbReference type="SUPFAM" id="SSF55781">
    <property type="entry name" value="GAF domain-like"/>
    <property type="match status" value="1"/>
</dbReference>
<dbReference type="Gene3D" id="3.30.565.10">
    <property type="entry name" value="Histidine kinase-like ATPase, C-terminal domain"/>
    <property type="match status" value="1"/>
</dbReference>
<dbReference type="InterPro" id="IPR003594">
    <property type="entry name" value="HATPase_dom"/>
</dbReference>
<feature type="domain" description="Histidine kinase" evidence="4">
    <location>
        <begin position="197"/>
        <end position="409"/>
    </location>
</feature>
<keyword evidence="5" id="KW-0808">Transferase</keyword>
<dbReference type="PROSITE" id="PS50109">
    <property type="entry name" value="HIS_KIN"/>
    <property type="match status" value="1"/>
</dbReference>
<evidence type="ECO:0000256" key="1">
    <source>
        <dbReference type="ARBA" id="ARBA00000085"/>
    </source>
</evidence>
<dbReference type="InterPro" id="IPR005467">
    <property type="entry name" value="His_kinase_dom"/>
</dbReference>
<evidence type="ECO:0000256" key="3">
    <source>
        <dbReference type="ARBA" id="ARBA00022553"/>
    </source>
</evidence>
<evidence type="ECO:0000256" key="2">
    <source>
        <dbReference type="ARBA" id="ARBA00012438"/>
    </source>
</evidence>
<dbReference type="STRING" id="1075417.SAMN05421823_11350"/>
<evidence type="ECO:0000259" key="4">
    <source>
        <dbReference type="PROSITE" id="PS50109"/>
    </source>
</evidence>
<gene>
    <name evidence="5" type="ORF">SAMN05421823_11350</name>
</gene>
<keyword evidence="6" id="KW-1185">Reference proteome</keyword>
<dbReference type="GO" id="GO:0000155">
    <property type="term" value="F:phosphorelay sensor kinase activity"/>
    <property type="evidence" value="ECO:0007669"/>
    <property type="project" value="InterPro"/>
</dbReference>
<accession>A0A1G9T0K5</accession>
<proteinExistence type="predicted"/>
<dbReference type="Gene3D" id="1.10.287.130">
    <property type="match status" value="1"/>
</dbReference>
<dbReference type="AlphaFoldDB" id="A0A1G9T0K5"/>
<dbReference type="SUPFAM" id="SSF47384">
    <property type="entry name" value="Homodimeric domain of signal transducing histidine kinase"/>
    <property type="match status" value="1"/>
</dbReference>
<dbReference type="RefSeq" id="WP_089687473.1">
    <property type="nucleotide sequence ID" value="NZ_FNFO01000013.1"/>
</dbReference>
<dbReference type="OrthoDB" id="9803982at2"/>
<dbReference type="Proteomes" id="UP000198510">
    <property type="component" value="Unassembled WGS sequence"/>
</dbReference>